<comment type="caution">
    <text evidence="5">The sequence shown here is derived from an EMBL/GenBank/DDBJ whole genome shotgun (WGS) entry which is preliminary data.</text>
</comment>
<evidence type="ECO:0000259" key="3">
    <source>
        <dbReference type="Pfam" id="PF24883"/>
    </source>
</evidence>
<protein>
    <recommendedName>
        <fullName evidence="7">NACHT domain-containing protein</fullName>
    </recommendedName>
</protein>
<sequence length="696" mass="78494">MAEVIAAIAVAGNVLQFLEAGTKFTSKAYDIISRSGVLPRSLEELRQISIDLQAILQKLGDPTKSRNLGSGTQPDDSLAVLAASCSKLIRELLDRLAKTGVGDGKQRLDAVLSAFRAIWHADAINDLRERIDRYRSELATHLLAELRIITAQTVVQQESILSELRHLRSEVKAARNTKDAKLEAPGNVLIYYLSSFLATIGDAGNNLERLQSNMLQEMQSSRGNMALEISPPKKQELQRLYIQTFEYDDLSYRESTITNAYKDTFKWMFQHTPERRNACFMEWLESDSPLFWITGKAGSGKSTLMKYVADFQGGSLGADQCRQHLEKWANGRRLIFASFYFWASGTAEQASARGLYQSLLFQLLQESPDIIPRIVPGEWESAYLFGCNFKPKSNSNLQKLLISAVREITEGGASVCLFIDGLDEFDGDHTSLLSLTHDILKINHVKVCVSSRPWVVFEDAFGQAANLRLQDLTYPDIKLYVESEFTKDQGFKRLQAREPTYATALLEEIVNKSAGVFLWVTLVVRALLSCMSHDDRISDLKRKLDLLPEDLENLYAAILESLDPFYFEHASQYIRLVLSSETPPDALLVSFVDDSVEDPDFAIRLSIQPIDSESIKTKAETLRRRLNSRCKGLLELGPEPHYRVELLHKTVRDFIKKPEVSRRMHDASKDFDLNLQLCSAYLALLKTYNSHASLTV</sequence>
<accession>A0ABQ0GQ80</accession>
<feature type="domain" description="Nephrocystin 3-like N-terminal" evidence="3">
    <location>
        <begin position="264"/>
        <end position="452"/>
    </location>
</feature>
<evidence type="ECO:0000256" key="2">
    <source>
        <dbReference type="SAM" id="Coils"/>
    </source>
</evidence>
<dbReference type="InterPro" id="IPR056884">
    <property type="entry name" value="NPHP3-like_N"/>
</dbReference>
<evidence type="ECO:0000313" key="5">
    <source>
        <dbReference type="EMBL" id="GAB1319895.1"/>
    </source>
</evidence>
<name>A0ABQ0GQ80_9PEZI</name>
<dbReference type="PANTHER" id="PTHR10039">
    <property type="entry name" value="AMELOGENIN"/>
    <property type="match status" value="1"/>
</dbReference>
<reference evidence="5 6" key="1">
    <citation type="submission" date="2024-09" db="EMBL/GenBank/DDBJ databases">
        <title>Itraconazole resistance in Madurella fahalii resulting from another homologue of gene encoding cytochrome P450 14-alpha sterol demethylase (CYP51).</title>
        <authorList>
            <person name="Yoshioka I."/>
            <person name="Fahal A.H."/>
            <person name="Kaneko S."/>
            <person name="Yaguchi T."/>
        </authorList>
    </citation>
    <scope>NUCLEOTIDE SEQUENCE [LARGE SCALE GENOMIC DNA]</scope>
    <source>
        <strain evidence="5 6">IFM 68171</strain>
    </source>
</reference>
<dbReference type="Pfam" id="PF24883">
    <property type="entry name" value="NPHP3_N"/>
    <property type="match status" value="1"/>
</dbReference>
<dbReference type="Gene3D" id="3.40.50.300">
    <property type="entry name" value="P-loop containing nucleotide triphosphate hydrolases"/>
    <property type="match status" value="1"/>
</dbReference>
<dbReference type="SUPFAM" id="SSF52540">
    <property type="entry name" value="P-loop containing nucleoside triphosphate hydrolases"/>
    <property type="match status" value="1"/>
</dbReference>
<dbReference type="PANTHER" id="PTHR10039:SF5">
    <property type="entry name" value="NACHT DOMAIN-CONTAINING PROTEIN"/>
    <property type="match status" value="1"/>
</dbReference>
<evidence type="ECO:0000313" key="6">
    <source>
        <dbReference type="Proteomes" id="UP001628179"/>
    </source>
</evidence>
<dbReference type="GeneID" id="98180847"/>
<keyword evidence="2" id="KW-0175">Coiled coil</keyword>
<evidence type="ECO:0000256" key="1">
    <source>
        <dbReference type="ARBA" id="ARBA00022737"/>
    </source>
</evidence>
<gene>
    <name evidence="5" type="ORF">MFIFM68171_10105</name>
</gene>
<evidence type="ECO:0000259" key="4">
    <source>
        <dbReference type="Pfam" id="PF25053"/>
    </source>
</evidence>
<dbReference type="RefSeq" id="XP_070921625.1">
    <property type="nucleotide sequence ID" value="XM_071065524.1"/>
</dbReference>
<keyword evidence="1" id="KW-0677">Repeat</keyword>
<feature type="coiled-coil region" evidence="2">
    <location>
        <begin position="124"/>
        <end position="184"/>
    </location>
</feature>
<feature type="domain" description="DUF7791" evidence="4">
    <location>
        <begin position="561"/>
        <end position="691"/>
    </location>
</feature>
<dbReference type="Pfam" id="PF25053">
    <property type="entry name" value="DUF7791"/>
    <property type="match status" value="1"/>
</dbReference>
<dbReference type="Proteomes" id="UP001628179">
    <property type="component" value="Unassembled WGS sequence"/>
</dbReference>
<dbReference type="EMBL" id="BAAFSV010000006">
    <property type="protein sequence ID" value="GAB1319895.1"/>
    <property type="molecule type" value="Genomic_DNA"/>
</dbReference>
<organism evidence="5 6">
    <name type="scientific">Madurella fahalii</name>
    <dbReference type="NCBI Taxonomy" id="1157608"/>
    <lineage>
        <taxon>Eukaryota</taxon>
        <taxon>Fungi</taxon>
        <taxon>Dikarya</taxon>
        <taxon>Ascomycota</taxon>
        <taxon>Pezizomycotina</taxon>
        <taxon>Sordariomycetes</taxon>
        <taxon>Sordariomycetidae</taxon>
        <taxon>Sordariales</taxon>
        <taxon>Sordariales incertae sedis</taxon>
        <taxon>Madurella</taxon>
    </lineage>
</organism>
<keyword evidence="6" id="KW-1185">Reference proteome</keyword>
<proteinExistence type="predicted"/>
<dbReference type="InterPro" id="IPR056693">
    <property type="entry name" value="DUF7791"/>
</dbReference>
<evidence type="ECO:0008006" key="7">
    <source>
        <dbReference type="Google" id="ProtNLM"/>
    </source>
</evidence>
<dbReference type="InterPro" id="IPR027417">
    <property type="entry name" value="P-loop_NTPase"/>
</dbReference>